<dbReference type="EMBL" id="JBJKFK010000095">
    <property type="protein sequence ID" value="KAL3319868.1"/>
    <property type="molecule type" value="Genomic_DNA"/>
</dbReference>
<evidence type="ECO:0000259" key="6">
    <source>
        <dbReference type="Pfam" id="PF24991"/>
    </source>
</evidence>
<evidence type="ECO:0000313" key="8">
    <source>
        <dbReference type="Proteomes" id="UP001626550"/>
    </source>
</evidence>
<dbReference type="Proteomes" id="UP001626550">
    <property type="component" value="Unassembled WGS sequence"/>
</dbReference>
<dbReference type="InterPro" id="IPR055097">
    <property type="entry name" value="Ig_NUP210_2nd"/>
</dbReference>
<dbReference type="PANTHER" id="PTHR23019">
    <property type="entry name" value="NUCLEAR PORE MEMBRANE GLYCOPROTEIN GP210-RELATED"/>
    <property type="match status" value="1"/>
</dbReference>
<gene>
    <name evidence="7" type="ORF">Ciccas_001464</name>
</gene>
<feature type="domain" description="NUP210 Ig-like" evidence="2">
    <location>
        <begin position="669"/>
        <end position="772"/>
    </location>
</feature>
<feature type="chain" id="PRO_5044818237" description="Nuclear pore membrane glycoprotein 210" evidence="1">
    <location>
        <begin position="19"/>
        <end position="1311"/>
    </location>
</feature>
<reference evidence="7 8" key="1">
    <citation type="submission" date="2024-11" db="EMBL/GenBank/DDBJ databases">
        <title>Adaptive evolution of stress response genes in parasites aligns with host niche diversity.</title>
        <authorList>
            <person name="Hahn C."/>
            <person name="Resl P."/>
        </authorList>
    </citation>
    <scope>NUCLEOTIDE SEQUENCE [LARGE SCALE GENOMIC DNA]</scope>
    <source>
        <strain evidence="7">EGGRZ-B1_66</strain>
        <tissue evidence="7">Body</tissue>
    </source>
</reference>
<evidence type="ECO:0000313" key="7">
    <source>
        <dbReference type="EMBL" id="KAL3319868.1"/>
    </source>
</evidence>
<evidence type="ECO:0008006" key="9">
    <source>
        <dbReference type="Google" id="ProtNLM"/>
    </source>
</evidence>
<dbReference type="Pfam" id="PF22969">
    <property type="entry name" value="Ig_NUP210_2nd"/>
    <property type="match status" value="1"/>
</dbReference>
<evidence type="ECO:0000259" key="2">
    <source>
        <dbReference type="Pfam" id="PF22962"/>
    </source>
</evidence>
<dbReference type="PANTHER" id="PTHR23019:SF0">
    <property type="entry name" value="NUCLEAR PORE MEMBRANE GLYCOPROTEIN 210"/>
    <property type="match status" value="1"/>
</dbReference>
<dbReference type="Pfam" id="PF22962">
    <property type="entry name" value="Ig_NUP210_7th"/>
    <property type="match status" value="1"/>
</dbReference>
<dbReference type="InterPro" id="IPR055098">
    <property type="entry name" value="Ig_NUP210_3rd"/>
</dbReference>
<feature type="domain" description="NUP210 Ig-like" evidence="5">
    <location>
        <begin position="118"/>
        <end position="224"/>
    </location>
</feature>
<feature type="domain" description="NUP210 Ig-like" evidence="3">
    <location>
        <begin position="233"/>
        <end position="313"/>
    </location>
</feature>
<name>A0ABD2QJZ8_9PLAT</name>
<sequence>MFFLKLLFFLLFLCLAQANEFKLSDSKLLLPFSAHTQVQYTLSGSDNSCYEWISSAQDVVTVAPIASINGCSNKAVVSSVWQTDHRATATIYAKHSVTGHTVKCDVILDRIRRIEIETTTQELYLHNTPEALTVFGFDEHGNLFSTLDGIPFEWHIHGTDSLASTRSVLRFISWTESEYATPPKIGQLEAEGMQGHMQLVSGLRTGSDLVSARIKEPFYSEIPKAEVRLLVMANVQLHPPIAYLFPSATLRYKISTIQATSQLDIKLPSSQYYLEINDTGLAMFTEPSGPEIVALKYGQTSIMLIDRNVEEAINVDQSEQVKWSPSRPLSLVYVVEPAYLAFSLISFEASVKAWPNCHLAMSSPKDSTSQKLRQWIMEAGRTYAIVVELYDHNSHRIHSSENLRVSEGKLVNYEQSISGEQSILVYERVHVLPPVMVYPLLPGQSYNLTAISGSGEYTWRVAGLDSTMEADVGTISQRGEFTPVKLGENYAIAYDARSPRICNHGRLIVAKPARLGFSAGRAELFAIQPEKLKEQLSRRPTQLDYSDCNGIAGTIEVHAEHLSIYGILTVGVMVYDAQSNAFTDCRDMHISLTSQDPSKVMVLDEVLPPSNFSHLTRVKDHPPLPCLRFRVYGVSPGHTSVIAQLHSPDSDPLPSVSYPLAVYSALKMLNPPSGKSHVAVGSTKTFKWSLGPQPWFLEPSSFTSSIDLPEEHLTMVTKPARLSKATVDSSPMSCSVRCDEKGSYSLQLRLGNRQTAENIKPLLLLRHMDMVCDEPHSTRLFYKVPQLTLPPGVPPCPINTSTSDVVKNIPNTLASKMEIGYFMENGLELDAFDSIDTSVQMLDERGYAASSVLSSTNPKIFPALNQDGRRYFEIVPRELGASIGSLTAVVTWTMKRSASRLETRTNLHMISAVSIEPKDSLRLFHHPNATAQVHISHGSGYVHVSISSPSGHDYSETLKPDVVNSNSLLPVAASLTQSEPDAPLELKLQSLRQGTAVIHVLDRCFPSSALQLPVQVVGLASLHLTVPGHVQLQHKLPSTSSWEGAQASFTVLGAQLGVAQVLVRSHALRSNTVRVHVFAPPSLAPCDMNLLNGAQLELRVHGGPAQAPVDYRVPQNNHLLHLQKNSEGTRSVLVLAHERKTGTSLVEAWTGQLVAKCLVHVVALTGLRVRSALGGSRVLYAGQQVPLWAEGVALGGDGSGRVSPLGMAGAGIQFAWSVQPTEASTLSFWLEPFGTRPRPESLGAGMMLLAKRPGPVVIHLTGTTTAGQTFQASLEITVVPALSFSAPLRLQPQQVLVTPGSHFLLTPNSDM</sequence>
<dbReference type="InterPro" id="IPR055099">
    <property type="entry name" value="Ig_NUP210_7th"/>
</dbReference>
<keyword evidence="8" id="KW-1185">Reference proteome</keyword>
<evidence type="ECO:0000256" key="1">
    <source>
        <dbReference type="SAM" id="SignalP"/>
    </source>
</evidence>
<dbReference type="Pfam" id="PF24991">
    <property type="entry name" value="Ig_NUP210_4th"/>
    <property type="match status" value="1"/>
</dbReference>
<accession>A0ABD2QJZ8</accession>
<dbReference type="InterPro" id="IPR045197">
    <property type="entry name" value="NUP210-like"/>
</dbReference>
<organism evidence="7 8">
    <name type="scientific">Cichlidogyrus casuarinus</name>
    <dbReference type="NCBI Taxonomy" id="1844966"/>
    <lineage>
        <taxon>Eukaryota</taxon>
        <taxon>Metazoa</taxon>
        <taxon>Spiralia</taxon>
        <taxon>Lophotrochozoa</taxon>
        <taxon>Platyhelminthes</taxon>
        <taxon>Monogenea</taxon>
        <taxon>Monopisthocotylea</taxon>
        <taxon>Dactylogyridea</taxon>
        <taxon>Ancyrocephalidae</taxon>
        <taxon>Cichlidogyrus</taxon>
    </lineage>
</organism>
<proteinExistence type="predicted"/>
<dbReference type="Pfam" id="PF22963">
    <property type="entry name" value="Ig_NUP210_3rd"/>
    <property type="match status" value="1"/>
</dbReference>
<evidence type="ECO:0000259" key="4">
    <source>
        <dbReference type="Pfam" id="PF22967"/>
    </source>
</evidence>
<evidence type="ECO:0000259" key="3">
    <source>
        <dbReference type="Pfam" id="PF22963"/>
    </source>
</evidence>
<dbReference type="InterPro" id="IPR056897">
    <property type="entry name" value="Ig_NUP210_4th"/>
</dbReference>
<feature type="signal peptide" evidence="1">
    <location>
        <begin position="1"/>
        <end position="18"/>
    </location>
</feature>
<protein>
    <recommendedName>
        <fullName evidence="9">Nuclear pore membrane glycoprotein 210</fullName>
    </recommendedName>
</protein>
<dbReference type="InterPro" id="IPR055096">
    <property type="entry name" value="Ig_NUP210_1st"/>
</dbReference>
<evidence type="ECO:0000259" key="5">
    <source>
        <dbReference type="Pfam" id="PF22969"/>
    </source>
</evidence>
<keyword evidence="1" id="KW-0732">Signal</keyword>
<comment type="caution">
    <text evidence="7">The sequence shown here is derived from an EMBL/GenBank/DDBJ whole genome shotgun (WGS) entry which is preliminary data.</text>
</comment>
<feature type="domain" description="NUP210 fourth Ig-like" evidence="6">
    <location>
        <begin position="374"/>
        <end position="406"/>
    </location>
</feature>
<dbReference type="Pfam" id="PF22967">
    <property type="entry name" value="Ig_NUP210_1st"/>
    <property type="match status" value="1"/>
</dbReference>
<feature type="domain" description="NUP210 Ig-like" evidence="4">
    <location>
        <begin position="21"/>
        <end position="109"/>
    </location>
</feature>